<dbReference type="EMBL" id="LR026976">
    <property type="protein sequence ID" value="VCT93320.1"/>
    <property type="molecule type" value="Genomic_DNA"/>
</dbReference>
<proteinExistence type="predicted"/>
<protein>
    <submittedName>
        <fullName evidence="1">Phr</fullName>
    </submittedName>
</protein>
<gene>
    <name evidence="1" type="primary">phr576</name>
    <name evidence="1" type="ORF">SBRMV_035</name>
</gene>
<geneLocation type="plasmid" evidence="1">
    <name>p576</name>
</geneLocation>
<keyword evidence="1" id="KW-0614">Plasmid</keyword>
<dbReference type="AlphaFoldDB" id="A0A9Q9PAM4"/>
<organism evidence="1">
    <name type="scientific">Bacillus pumilus</name>
    <name type="common">Bacillus mesentericus</name>
    <dbReference type="NCBI Taxonomy" id="1408"/>
    <lineage>
        <taxon>Bacteria</taxon>
        <taxon>Bacillati</taxon>
        <taxon>Bacillota</taxon>
        <taxon>Bacilli</taxon>
        <taxon>Bacillales</taxon>
        <taxon>Bacillaceae</taxon>
        <taxon>Bacillus</taxon>
    </lineage>
</organism>
<evidence type="ECO:0000313" key="1">
    <source>
        <dbReference type="EMBL" id="VCT93320.1"/>
    </source>
</evidence>
<sequence>MKKLILASLILFTAVTVGAAVGLEPVQVAEKAII</sequence>
<name>A0A9Q9PAM4_BACPU</name>
<accession>A0A9Q9PAM4</accession>
<reference evidence="1" key="1">
    <citation type="submission" date="2018-10" db="EMBL/GenBank/DDBJ databases">
        <authorList>
            <person name="Singh K. P."/>
            <person name="Ramachandran G."/>
            <person name="Val-Calvo J."/>
            <person name="Meijer J.J. W."/>
            <person name="Miguel-Arribas A."/>
            <person name="Gago Cordoba C."/>
        </authorList>
    </citation>
    <scope>NUCLEOTIDE SEQUENCE</scope>
    <source>
        <strain evidence="1">1</strain>
        <plasmid evidence="1">p576</plasmid>
    </source>
</reference>